<dbReference type="NCBIfam" id="TIGR00093">
    <property type="entry name" value="pseudouridine synthase"/>
    <property type="match status" value="1"/>
</dbReference>
<dbReference type="RefSeq" id="WP_234657063.1">
    <property type="nucleotide sequence ID" value="NZ_CP094997.1"/>
</dbReference>
<dbReference type="Gene3D" id="3.30.70.580">
    <property type="entry name" value="Pseudouridine synthase I, catalytic domain, N-terminal subdomain"/>
    <property type="match status" value="1"/>
</dbReference>
<dbReference type="InterPro" id="IPR042092">
    <property type="entry name" value="PsdUridine_s_RsuA/RluB/E/F_cat"/>
</dbReference>
<keyword evidence="2 3" id="KW-0413">Isomerase</keyword>
<dbReference type="GO" id="GO:0001522">
    <property type="term" value="P:pseudouridine synthesis"/>
    <property type="evidence" value="ECO:0007669"/>
    <property type="project" value="InterPro"/>
</dbReference>
<dbReference type="AlphaFoldDB" id="A0A9X1PS72"/>
<dbReference type="InterPro" id="IPR018496">
    <property type="entry name" value="PsdUridine_synth_RsuA/RluB_CS"/>
</dbReference>
<accession>A0A9X1PS72</accession>
<dbReference type="EMBL" id="JAJTTC010000006">
    <property type="protein sequence ID" value="MCF0064131.1"/>
    <property type="molecule type" value="Genomic_DNA"/>
</dbReference>
<dbReference type="GO" id="GO:0009982">
    <property type="term" value="F:pseudouridine synthase activity"/>
    <property type="evidence" value="ECO:0007669"/>
    <property type="project" value="InterPro"/>
</dbReference>
<dbReference type="InterPro" id="IPR000748">
    <property type="entry name" value="PsdUridine_synth_RsuA/RluB/E/F"/>
</dbReference>
<dbReference type="Pfam" id="PF00849">
    <property type="entry name" value="PseudoU_synth_2"/>
    <property type="match status" value="1"/>
</dbReference>
<dbReference type="GO" id="GO:0006364">
    <property type="term" value="P:rRNA processing"/>
    <property type="evidence" value="ECO:0007669"/>
    <property type="project" value="UniProtKB-ARBA"/>
</dbReference>
<dbReference type="GO" id="GO:0140098">
    <property type="term" value="F:catalytic activity, acting on RNA"/>
    <property type="evidence" value="ECO:0007669"/>
    <property type="project" value="UniProtKB-ARBA"/>
</dbReference>
<dbReference type="InterPro" id="IPR020094">
    <property type="entry name" value="TruA/RsuA/RluB/E/F_N"/>
</dbReference>
<evidence type="ECO:0000259" key="4">
    <source>
        <dbReference type="Pfam" id="PF00849"/>
    </source>
</evidence>
<dbReference type="PROSITE" id="PS01149">
    <property type="entry name" value="PSI_RSU"/>
    <property type="match status" value="1"/>
</dbReference>
<gene>
    <name evidence="5" type="ORF">LXM26_21625</name>
</gene>
<keyword evidence="6" id="KW-1185">Reference proteome</keyword>
<evidence type="ECO:0000256" key="1">
    <source>
        <dbReference type="ARBA" id="ARBA00008348"/>
    </source>
</evidence>
<dbReference type="InterPro" id="IPR020103">
    <property type="entry name" value="PsdUridine_synth_cat_dom_sf"/>
</dbReference>
<feature type="domain" description="Pseudouridine synthase RsuA/RluA-like" evidence="4">
    <location>
        <begin position="4"/>
        <end position="154"/>
    </location>
</feature>
<evidence type="ECO:0000256" key="3">
    <source>
        <dbReference type="RuleBase" id="RU003887"/>
    </source>
</evidence>
<name>A0A9X1PS72_9BACT</name>
<reference evidence="5" key="1">
    <citation type="submission" date="2021-12" db="EMBL/GenBank/DDBJ databases">
        <title>Novel species in genus Dyadobacter.</title>
        <authorList>
            <person name="Ma C."/>
        </authorList>
    </citation>
    <scope>NUCLEOTIDE SEQUENCE</scope>
    <source>
        <strain evidence="5">LJ419</strain>
    </source>
</reference>
<evidence type="ECO:0000313" key="6">
    <source>
        <dbReference type="Proteomes" id="UP001139000"/>
    </source>
</evidence>
<proteinExistence type="inferred from homology"/>
<dbReference type="InterPro" id="IPR050343">
    <property type="entry name" value="RsuA_PseudoU_synthase"/>
</dbReference>
<dbReference type="InterPro" id="IPR006145">
    <property type="entry name" value="PsdUridine_synth_RsuA/RluA"/>
</dbReference>
<dbReference type="SUPFAM" id="SSF55120">
    <property type="entry name" value="Pseudouridine synthase"/>
    <property type="match status" value="1"/>
</dbReference>
<comment type="similarity">
    <text evidence="1 3">Belongs to the pseudouridine synthase RsuA family.</text>
</comment>
<dbReference type="PANTHER" id="PTHR47683">
    <property type="entry name" value="PSEUDOURIDINE SYNTHASE FAMILY PROTEIN-RELATED"/>
    <property type="match status" value="1"/>
</dbReference>
<organism evidence="5 6">
    <name type="scientific">Dyadobacter chenwenxiniae</name>
    <dbReference type="NCBI Taxonomy" id="2906456"/>
    <lineage>
        <taxon>Bacteria</taxon>
        <taxon>Pseudomonadati</taxon>
        <taxon>Bacteroidota</taxon>
        <taxon>Cytophagia</taxon>
        <taxon>Cytophagales</taxon>
        <taxon>Spirosomataceae</taxon>
        <taxon>Dyadobacter</taxon>
    </lineage>
</organism>
<comment type="caution">
    <text evidence="5">The sequence shown here is derived from an EMBL/GenBank/DDBJ whole genome shotgun (WGS) entry which is preliminary data.</text>
</comment>
<protein>
    <recommendedName>
        <fullName evidence="3">Pseudouridine synthase</fullName>
        <ecNumber evidence="3">5.4.99.-</ecNumber>
    </recommendedName>
</protein>
<evidence type="ECO:0000313" key="5">
    <source>
        <dbReference type="EMBL" id="MCF0064131.1"/>
    </source>
</evidence>
<evidence type="ECO:0000256" key="2">
    <source>
        <dbReference type="ARBA" id="ARBA00023235"/>
    </source>
</evidence>
<sequence>MFRYFFIYKPFGMLSQFTREGDHLTLADLGFEFPKDIYPVGRLDADSEGLLLLTNDNFLKTKVLDPKNKHSKTYYAQVEGVITEEACEMLRSGVQISINGKKHLTLPAKVDAIDEPSLPERNPPIRFRQNIPVSWVSISIGEGKNRQVRRMTAAAGFPTLRLVRWSIGKISLADKTGEFPKPGDVWEVTAKDVRRVYD</sequence>
<dbReference type="EC" id="5.4.99.-" evidence="3"/>
<dbReference type="PANTHER" id="PTHR47683:SF2">
    <property type="entry name" value="RNA-BINDING S4 DOMAIN-CONTAINING PROTEIN"/>
    <property type="match status" value="1"/>
</dbReference>
<dbReference type="Proteomes" id="UP001139000">
    <property type="component" value="Unassembled WGS sequence"/>
</dbReference>
<dbReference type="GO" id="GO:0003723">
    <property type="term" value="F:RNA binding"/>
    <property type="evidence" value="ECO:0007669"/>
    <property type="project" value="InterPro"/>
</dbReference>
<dbReference type="Gene3D" id="3.30.70.1560">
    <property type="entry name" value="Alpha-L RNA-binding motif"/>
    <property type="match status" value="1"/>
</dbReference>